<reference evidence="1 2" key="1">
    <citation type="submission" date="2020-08" db="EMBL/GenBank/DDBJ databases">
        <title>Sequencing the genomes of 1000 actinobacteria strains.</title>
        <authorList>
            <person name="Klenk H.-P."/>
        </authorList>
    </citation>
    <scope>NUCLEOTIDE SEQUENCE [LARGE SCALE GENOMIC DNA]</scope>
    <source>
        <strain evidence="1 2">DSM 28238</strain>
    </source>
</reference>
<dbReference type="Proteomes" id="UP000547528">
    <property type="component" value="Unassembled WGS sequence"/>
</dbReference>
<dbReference type="EMBL" id="JACIBT010000005">
    <property type="protein sequence ID" value="MBB3667998.1"/>
    <property type="molecule type" value="Genomic_DNA"/>
</dbReference>
<organism evidence="1 2">
    <name type="scientific">Garicola koreensis</name>
    <dbReference type="NCBI Taxonomy" id="1262554"/>
    <lineage>
        <taxon>Bacteria</taxon>
        <taxon>Bacillati</taxon>
        <taxon>Actinomycetota</taxon>
        <taxon>Actinomycetes</taxon>
        <taxon>Micrococcales</taxon>
        <taxon>Micrococcaceae</taxon>
        <taxon>Garicola</taxon>
    </lineage>
</organism>
<accession>A0A7W5TUH5</accession>
<keyword evidence="2" id="KW-1185">Reference proteome</keyword>
<protein>
    <submittedName>
        <fullName evidence="1">Uncharacterized protein</fullName>
    </submittedName>
</protein>
<name>A0A7W5TUH5_9MICC</name>
<proteinExistence type="predicted"/>
<dbReference type="RefSeq" id="WP_183358408.1">
    <property type="nucleotide sequence ID" value="NZ_BAABKR010000011.1"/>
</dbReference>
<dbReference type="AlphaFoldDB" id="A0A7W5TUH5"/>
<sequence>MESVGGSAITSPSHAATTTSMVRAQLLAVMNQVAETGGWVYSVTTDGFITDFEVDTLERLDLYGLAEPLREAREALTGEATIWETKAQQDDLVSFTTRGNVSLSPNGVCAHNGLKRPDDVAEDSVEDREMLLRAVVTRDG</sequence>
<gene>
    <name evidence="1" type="ORF">FHX47_001621</name>
</gene>
<evidence type="ECO:0000313" key="1">
    <source>
        <dbReference type="EMBL" id="MBB3667998.1"/>
    </source>
</evidence>
<comment type="caution">
    <text evidence="1">The sequence shown here is derived from an EMBL/GenBank/DDBJ whole genome shotgun (WGS) entry which is preliminary data.</text>
</comment>
<evidence type="ECO:0000313" key="2">
    <source>
        <dbReference type="Proteomes" id="UP000547528"/>
    </source>
</evidence>